<organism evidence="2 3">
    <name type="scientific">Lithospermum erythrorhizon</name>
    <name type="common">Purple gromwell</name>
    <name type="synonym">Lithospermum officinale var. erythrorhizon</name>
    <dbReference type="NCBI Taxonomy" id="34254"/>
    <lineage>
        <taxon>Eukaryota</taxon>
        <taxon>Viridiplantae</taxon>
        <taxon>Streptophyta</taxon>
        <taxon>Embryophyta</taxon>
        <taxon>Tracheophyta</taxon>
        <taxon>Spermatophyta</taxon>
        <taxon>Magnoliopsida</taxon>
        <taxon>eudicotyledons</taxon>
        <taxon>Gunneridae</taxon>
        <taxon>Pentapetalae</taxon>
        <taxon>asterids</taxon>
        <taxon>lamiids</taxon>
        <taxon>Boraginales</taxon>
        <taxon>Boraginaceae</taxon>
        <taxon>Boraginoideae</taxon>
        <taxon>Lithospermeae</taxon>
        <taxon>Lithospermum</taxon>
    </lineage>
</organism>
<comment type="caution">
    <text evidence="2">The sequence shown here is derived from an EMBL/GenBank/DDBJ whole genome shotgun (WGS) entry which is preliminary data.</text>
</comment>
<feature type="compositionally biased region" description="Low complexity" evidence="1">
    <location>
        <begin position="67"/>
        <end position="76"/>
    </location>
</feature>
<feature type="region of interest" description="Disordered" evidence="1">
    <location>
        <begin position="89"/>
        <end position="231"/>
    </location>
</feature>
<feature type="compositionally biased region" description="Low complexity" evidence="1">
    <location>
        <begin position="100"/>
        <end position="115"/>
    </location>
</feature>
<name>A0AAV3R5X5_LITER</name>
<evidence type="ECO:0000313" key="2">
    <source>
        <dbReference type="EMBL" id="GAA0170480.1"/>
    </source>
</evidence>
<feature type="compositionally biased region" description="Low complexity" evidence="1">
    <location>
        <begin position="160"/>
        <end position="172"/>
    </location>
</feature>
<feature type="compositionally biased region" description="Polar residues" evidence="1">
    <location>
        <begin position="55"/>
        <end position="66"/>
    </location>
</feature>
<dbReference type="PANTHER" id="PTHR33130">
    <property type="entry name" value="PUTATIVE (DUF1639)-RELATED"/>
    <property type="match status" value="1"/>
</dbReference>
<keyword evidence="3" id="KW-1185">Reference proteome</keyword>
<dbReference type="EMBL" id="BAABME010007264">
    <property type="protein sequence ID" value="GAA0170480.1"/>
    <property type="molecule type" value="Genomic_DNA"/>
</dbReference>
<sequence length="348" mass="38213">MRYQSLDSEAVSNGRRMGSNPNWKTYKEDEEEDRVMEEIINSGGGVNDSLESKASGLSHSRFRSPSNNYGIENSNNNDRDVLLQWGHRKKSRCSRGMMVSQTTTDDSSSSSSASQFLHPNKLQGRSSPSTVNINNNNTNGTMHPPSLPSSCNGLPKPPNSRSSSRIASSTASPVRGIEERSATGGDGEAKMVVPSRCRAAVKKSPSRDKKAIPASPPIITRPDSPSQTNHPEAISVASKSAVNDASNCIATTKPGGGVGEKINGVVEVHDWPRIYIALSKKEKEEDFMAMKGSKLPHRPKKRPKAIDRMLQYCYPGMWLSDLTRGRYEVREKKSTKKVKFVTIINCIY</sequence>
<feature type="region of interest" description="Disordered" evidence="1">
    <location>
        <begin position="1"/>
        <end position="77"/>
    </location>
</feature>
<dbReference type="Proteomes" id="UP001454036">
    <property type="component" value="Unassembled WGS sequence"/>
</dbReference>
<reference evidence="2 3" key="1">
    <citation type="submission" date="2024-01" db="EMBL/GenBank/DDBJ databases">
        <title>The complete chloroplast genome sequence of Lithospermum erythrorhizon: insights into the phylogenetic relationship among Boraginaceae species and the maternal lineages of purple gromwells.</title>
        <authorList>
            <person name="Okada T."/>
            <person name="Watanabe K."/>
        </authorList>
    </citation>
    <scope>NUCLEOTIDE SEQUENCE [LARGE SCALE GENOMIC DNA]</scope>
</reference>
<dbReference type="InterPro" id="IPR012438">
    <property type="entry name" value="DUF1639"/>
</dbReference>
<protein>
    <submittedName>
        <fullName evidence="2">Uncharacterized protein</fullName>
    </submittedName>
</protein>
<feature type="compositionally biased region" description="Polar residues" evidence="1">
    <location>
        <begin position="1"/>
        <end position="11"/>
    </location>
</feature>
<dbReference type="AlphaFoldDB" id="A0AAV3R5X5"/>
<dbReference type="PANTHER" id="PTHR33130:SF33">
    <property type="entry name" value="PUTATIVE (DUF1639)-RELATED"/>
    <property type="match status" value="1"/>
</dbReference>
<proteinExistence type="predicted"/>
<gene>
    <name evidence="2" type="ORF">LIER_24728</name>
</gene>
<evidence type="ECO:0000256" key="1">
    <source>
        <dbReference type="SAM" id="MobiDB-lite"/>
    </source>
</evidence>
<dbReference type="Pfam" id="PF07797">
    <property type="entry name" value="DUF1639"/>
    <property type="match status" value="1"/>
</dbReference>
<evidence type="ECO:0000313" key="3">
    <source>
        <dbReference type="Proteomes" id="UP001454036"/>
    </source>
</evidence>
<accession>A0AAV3R5X5</accession>